<dbReference type="PANTHER" id="PTHR12117">
    <property type="entry name" value="HISTONE ACETYLTRANSFERASE COMPLEX"/>
    <property type="match status" value="1"/>
</dbReference>
<feature type="compositionally biased region" description="Low complexity" evidence="4">
    <location>
        <begin position="341"/>
        <end position="360"/>
    </location>
</feature>
<comment type="cofactor">
    <cofactor evidence="1">
        <name>L-ascorbate</name>
        <dbReference type="ChEBI" id="CHEBI:38290"/>
    </cofactor>
</comment>
<dbReference type="AlphaFoldDB" id="A0A8C5V7Y8"/>
<organism evidence="6 7">
    <name type="scientific">Microcebus murinus</name>
    <name type="common">Gray mouse lemur</name>
    <name type="synonym">Lemur murinus</name>
    <dbReference type="NCBI Taxonomy" id="30608"/>
    <lineage>
        <taxon>Eukaryota</taxon>
        <taxon>Metazoa</taxon>
        <taxon>Chordata</taxon>
        <taxon>Craniata</taxon>
        <taxon>Vertebrata</taxon>
        <taxon>Euteleostomi</taxon>
        <taxon>Mammalia</taxon>
        <taxon>Eutheria</taxon>
        <taxon>Euarchontoglires</taxon>
        <taxon>Primates</taxon>
        <taxon>Strepsirrhini</taxon>
        <taxon>Lemuriformes</taxon>
        <taxon>Cheirogaleidae</taxon>
        <taxon>Microcebus</taxon>
    </lineage>
</organism>
<dbReference type="GO" id="GO:0005737">
    <property type="term" value="C:cytoplasm"/>
    <property type="evidence" value="ECO:0007669"/>
    <property type="project" value="TreeGrafter"/>
</dbReference>
<keyword evidence="2" id="KW-0223">Dioxygenase</keyword>
<dbReference type="GeneTree" id="ENSGT00390000002349"/>
<gene>
    <name evidence="6" type="primary">OGFOD1</name>
</gene>
<dbReference type="GO" id="GO:0031543">
    <property type="term" value="F:peptidyl-proline dioxygenase activity"/>
    <property type="evidence" value="ECO:0007669"/>
    <property type="project" value="TreeGrafter"/>
</dbReference>
<evidence type="ECO:0000313" key="7">
    <source>
        <dbReference type="Proteomes" id="UP000694394"/>
    </source>
</evidence>
<evidence type="ECO:0000256" key="2">
    <source>
        <dbReference type="ARBA" id="ARBA00022964"/>
    </source>
</evidence>
<protein>
    <submittedName>
        <fullName evidence="6">2-oxoglutarate and iron dependent oxygenase domain containing 1</fullName>
    </submittedName>
</protein>
<reference evidence="6" key="2">
    <citation type="submission" date="2025-08" db="UniProtKB">
        <authorList>
            <consortium name="Ensembl"/>
        </authorList>
    </citation>
    <scope>IDENTIFICATION</scope>
</reference>
<dbReference type="SMART" id="SM00702">
    <property type="entry name" value="P4Hc"/>
    <property type="match status" value="1"/>
</dbReference>
<reference evidence="6" key="1">
    <citation type="submission" date="2016-12" db="EMBL/GenBank/DDBJ databases">
        <title>Mouse lemur reference genome and diversity panel.</title>
        <authorList>
            <person name="Harris R."/>
            <person name="Larsen P."/>
            <person name="Liu Y."/>
            <person name="Hughes D.S."/>
            <person name="Murali S."/>
            <person name="Raveendran M."/>
            <person name="Korchina V."/>
            <person name="Wang M."/>
            <person name="Jhangiani S."/>
            <person name="Bandaranaike D."/>
            <person name="Bellair M."/>
            <person name="Blankenburg K."/>
            <person name="Chao H."/>
            <person name="Dahdouli M."/>
            <person name="Dinh H."/>
            <person name="Doddapaneni H."/>
            <person name="English A."/>
            <person name="Firestine M."/>
            <person name="Gnanaolivu R."/>
            <person name="Gross S."/>
            <person name="Hernandez B."/>
            <person name="Javaid M."/>
            <person name="Jayaseelan J."/>
            <person name="Jones J."/>
            <person name="Khan Z."/>
            <person name="Kovar C."/>
            <person name="Kurapati P."/>
            <person name="Le B."/>
            <person name="Lee S."/>
            <person name="Li M."/>
            <person name="Mathew T."/>
            <person name="Narasimhan A."/>
            <person name="Ngo D."/>
            <person name="Nguyen L."/>
            <person name="Okwuonu G."/>
            <person name="Ongeri F."/>
            <person name="Osuji N."/>
            <person name="Pu L.-L."/>
            <person name="Puazo M."/>
            <person name="Quiroz J."/>
            <person name="Raj R."/>
            <person name="Rajbhandari K."/>
            <person name="Reid J.G."/>
            <person name="Santibanez J."/>
            <person name="Sexton D."/>
            <person name="Skinner E."/>
            <person name="Vee V."/>
            <person name="Weissenberger G."/>
            <person name="Wu Y."/>
            <person name="Xin Y."/>
            <person name="Han Y."/>
            <person name="Campbell C."/>
            <person name="Brown A."/>
            <person name="Sullivan B."/>
            <person name="Shelton J."/>
            <person name="Brown S."/>
            <person name="Dudchenko O."/>
            <person name="Machol I."/>
            <person name="Durand N."/>
            <person name="Shamim M."/>
            <person name="Lieberman A."/>
            <person name="Muzny D.M."/>
            <person name="Richards S."/>
            <person name="Yoder A."/>
            <person name="Worley K.C."/>
            <person name="Rogers J."/>
            <person name="Gibbs R.A."/>
        </authorList>
    </citation>
    <scope>NUCLEOTIDE SEQUENCE [LARGE SCALE GENOMIC DNA]</scope>
</reference>
<accession>A0A8C5V7Y8</accession>
<evidence type="ECO:0000256" key="4">
    <source>
        <dbReference type="SAM" id="MobiDB-lite"/>
    </source>
</evidence>
<dbReference type="Pfam" id="PF10637">
    <property type="entry name" value="Ofd1_CTDD"/>
    <property type="match status" value="1"/>
</dbReference>
<keyword evidence="7" id="KW-1185">Reference proteome</keyword>
<dbReference type="InterPro" id="IPR019601">
    <property type="entry name" value="Oxoglutarate/Fe-dep_Oase_C"/>
</dbReference>
<proteinExistence type="predicted"/>
<name>A0A8C5V7Y8_MICMU</name>
<dbReference type="InterPro" id="IPR006620">
    <property type="entry name" value="Pro_4_hyd_alph"/>
</dbReference>
<sequence>MSGKRPAEPGPARVGKKGKKEVMAEFSAAVTEETLKKQVAEAWRRRTPFSHEAIVMDMDPFLHCQIPNFIQSKDFLEELQKELLNLDFHEKYNDLYKFQQSDDLKKRKEPHISALRKILFEDFRTWLSDISEIDLESTIDMSCAKYEFTDALLCHDDELEGRRIAFILYLVPSWDRSFGGTLDLYSIDEHYQPKQIVKSLIPAWNKLVFFEVSPVSFHQHEILYDWINPTYLDMDYQVQIQEEFEESSEILLKEFLKPEKFAKVCEALEKGDVEWNSRGPPNKRFYEKAEESKLPDILKDCMELFRSEALFLLLSNFTGLKLHFLAPSEEDEIDDKKEEAAASAAASTEEGTSHSSSEPENNQAAVGNSSQQTGPEPEENETKSEVSVPTCQGELRHWKTGHYTLIHDNCKAEFALDLILYCGCEGWEPEFGGFTSYIAKGEDEELLTVNPENNSLALVYRDRETLKFVKHINHRSLEQKKTFPNRTGFWAFSFVYYE</sequence>
<dbReference type="GO" id="GO:0005506">
    <property type="term" value="F:iron ion binding"/>
    <property type="evidence" value="ECO:0007669"/>
    <property type="project" value="InterPro"/>
</dbReference>
<dbReference type="GO" id="GO:0031418">
    <property type="term" value="F:L-ascorbic acid binding"/>
    <property type="evidence" value="ECO:0007669"/>
    <property type="project" value="InterPro"/>
</dbReference>
<dbReference type="Gene3D" id="2.60.120.620">
    <property type="entry name" value="q2cbj1_9rhob like domain"/>
    <property type="match status" value="2"/>
</dbReference>
<dbReference type="InterPro" id="IPR051842">
    <property type="entry name" value="uS12_prolyl_hydroxylase"/>
</dbReference>
<evidence type="ECO:0000259" key="5">
    <source>
        <dbReference type="SMART" id="SM00702"/>
    </source>
</evidence>
<feature type="domain" description="Prolyl 4-hydroxylase alpha subunit" evidence="5">
    <location>
        <begin position="61"/>
        <end position="228"/>
    </location>
</feature>
<dbReference type="GO" id="GO:0006449">
    <property type="term" value="P:regulation of translational termination"/>
    <property type="evidence" value="ECO:0007669"/>
    <property type="project" value="TreeGrafter"/>
</dbReference>
<reference evidence="6" key="3">
    <citation type="submission" date="2025-09" db="UniProtKB">
        <authorList>
            <consortium name="Ensembl"/>
        </authorList>
    </citation>
    <scope>IDENTIFICATION</scope>
</reference>
<dbReference type="PANTHER" id="PTHR12117:SF0">
    <property type="entry name" value="PROLYL 3-HYDROXYLASE OGFOD1"/>
    <property type="match status" value="1"/>
</dbReference>
<evidence type="ECO:0000256" key="3">
    <source>
        <dbReference type="ARBA" id="ARBA00023002"/>
    </source>
</evidence>
<dbReference type="Ensembl" id="ENSMICT00000039115.2">
    <property type="protein sequence ID" value="ENSMICP00000017051.1"/>
    <property type="gene ID" value="ENSMICG00000003868.3"/>
</dbReference>
<evidence type="ECO:0000256" key="1">
    <source>
        <dbReference type="ARBA" id="ARBA00001961"/>
    </source>
</evidence>
<dbReference type="EMBL" id="ABDC03024257">
    <property type="status" value="NOT_ANNOTATED_CDS"/>
    <property type="molecule type" value="Genomic_DNA"/>
</dbReference>
<evidence type="ECO:0000313" key="6">
    <source>
        <dbReference type="Ensembl" id="ENSMICP00000017051.1"/>
    </source>
</evidence>
<keyword evidence="3" id="KW-0560">Oxidoreductase</keyword>
<dbReference type="Proteomes" id="UP000694394">
    <property type="component" value="Chromosome 20"/>
</dbReference>
<feature type="region of interest" description="Disordered" evidence="4">
    <location>
        <begin position="331"/>
        <end position="389"/>
    </location>
</feature>
<feature type="compositionally biased region" description="Polar residues" evidence="4">
    <location>
        <begin position="361"/>
        <end position="374"/>
    </location>
</feature>